<dbReference type="InterPro" id="IPR036770">
    <property type="entry name" value="Ankyrin_rpt-contain_sf"/>
</dbReference>
<reference evidence="4" key="1">
    <citation type="submission" date="2024-05" db="EMBL/GenBank/DDBJ databases">
        <title>Pontimicrobium maritimus sp. nov., isolated form sea water.</title>
        <authorList>
            <person name="Muhammad N."/>
            <person name="Vuong T.Q."/>
            <person name="Han H.L."/>
            <person name="Kim S.-G."/>
        </authorList>
    </citation>
    <scope>NUCLEOTIDE SEQUENCE</scope>
    <source>
        <strain evidence="4">SW4</strain>
    </source>
</reference>
<feature type="repeat" description="ANK" evidence="3">
    <location>
        <begin position="83"/>
        <end position="115"/>
    </location>
</feature>
<dbReference type="RefSeq" id="WP_347925642.1">
    <property type="nucleotide sequence ID" value="NZ_CP157199.1"/>
</dbReference>
<name>A0AAU7BWW2_9FLAO</name>
<dbReference type="Pfam" id="PF00023">
    <property type="entry name" value="Ank"/>
    <property type="match status" value="1"/>
</dbReference>
<accession>A0AAU7BWW2</accession>
<dbReference type="AlphaFoldDB" id="A0AAU7BWW2"/>
<feature type="repeat" description="ANK" evidence="3">
    <location>
        <begin position="50"/>
        <end position="82"/>
    </location>
</feature>
<evidence type="ECO:0000256" key="2">
    <source>
        <dbReference type="ARBA" id="ARBA00023043"/>
    </source>
</evidence>
<gene>
    <name evidence="4" type="ORF">ABGB03_05870</name>
</gene>
<dbReference type="PRINTS" id="PR01415">
    <property type="entry name" value="ANKYRIN"/>
</dbReference>
<evidence type="ECO:0000256" key="1">
    <source>
        <dbReference type="ARBA" id="ARBA00022737"/>
    </source>
</evidence>
<organism evidence="4">
    <name type="scientific">Pontimicrobium sp. SW4</name>
    <dbReference type="NCBI Taxonomy" id="3153519"/>
    <lineage>
        <taxon>Bacteria</taxon>
        <taxon>Pseudomonadati</taxon>
        <taxon>Bacteroidota</taxon>
        <taxon>Flavobacteriia</taxon>
        <taxon>Flavobacteriales</taxon>
        <taxon>Flavobacteriaceae</taxon>
        <taxon>Pontimicrobium</taxon>
    </lineage>
</organism>
<evidence type="ECO:0000256" key="3">
    <source>
        <dbReference type="PROSITE-ProRule" id="PRU00023"/>
    </source>
</evidence>
<dbReference type="InterPro" id="IPR002110">
    <property type="entry name" value="Ankyrin_rpt"/>
</dbReference>
<evidence type="ECO:0000313" key="4">
    <source>
        <dbReference type="EMBL" id="XBG62429.1"/>
    </source>
</evidence>
<dbReference type="Pfam" id="PF12796">
    <property type="entry name" value="Ank_2"/>
    <property type="match status" value="1"/>
</dbReference>
<sequence>MSSIILSLCRQRYMTRDIDLFFESIRIGDKYRLEALLGINPGLVNTRDSRGFTPLIFATYFENEEITNFLIEKNADINAQDNSGNTALIGVCFKGNATIVNLLIKKGADINATNNNGSTPLIFATLYDKENIVNLLLNAGANKSIKDFEGKTAYDYALEKEYCHFLKLLNS</sequence>
<dbReference type="Gene3D" id="1.25.40.20">
    <property type="entry name" value="Ankyrin repeat-containing domain"/>
    <property type="match status" value="1"/>
</dbReference>
<proteinExistence type="predicted"/>
<dbReference type="SUPFAM" id="SSF48403">
    <property type="entry name" value="Ankyrin repeat"/>
    <property type="match status" value="1"/>
</dbReference>
<dbReference type="PROSITE" id="PS50088">
    <property type="entry name" value="ANK_REPEAT"/>
    <property type="match status" value="3"/>
</dbReference>
<keyword evidence="2 3" id="KW-0040">ANK repeat</keyword>
<dbReference type="EMBL" id="CP157199">
    <property type="protein sequence ID" value="XBG62429.1"/>
    <property type="molecule type" value="Genomic_DNA"/>
</dbReference>
<dbReference type="PANTHER" id="PTHR24171">
    <property type="entry name" value="ANKYRIN REPEAT DOMAIN-CONTAINING PROTEIN 39-RELATED"/>
    <property type="match status" value="1"/>
</dbReference>
<keyword evidence="1" id="KW-0677">Repeat</keyword>
<dbReference type="SMART" id="SM00248">
    <property type="entry name" value="ANK"/>
    <property type="match status" value="3"/>
</dbReference>
<dbReference type="PROSITE" id="PS50297">
    <property type="entry name" value="ANK_REP_REGION"/>
    <property type="match status" value="3"/>
</dbReference>
<protein>
    <submittedName>
        <fullName evidence="4">Ankyrin repeat domain-containing protein</fullName>
    </submittedName>
</protein>
<feature type="repeat" description="ANK" evidence="3">
    <location>
        <begin position="116"/>
        <end position="148"/>
    </location>
</feature>